<comment type="caution">
    <text evidence="3">The sequence shown here is derived from an EMBL/GenBank/DDBJ whole genome shotgun (WGS) entry which is preliminary data.</text>
</comment>
<feature type="compositionally biased region" description="Polar residues" evidence="1">
    <location>
        <begin position="249"/>
        <end position="267"/>
    </location>
</feature>
<feature type="region of interest" description="Disordered" evidence="1">
    <location>
        <begin position="26"/>
        <end position="60"/>
    </location>
</feature>
<keyword evidence="2" id="KW-1133">Transmembrane helix</keyword>
<feature type="compositionally biased region" description="Basic and acidic residues" evidence="1">
    <location>
        <begin position="201"/>
        <end position="211"/>
    </location>
</feature>
<feature type="region of interest" description="Disordered" evidence="1">
    <location>
        <begin position="73"/>
        <end position="98"/>
    </location>
</feature>
<evidence type="ECO:0000256" key="1">
    <source>
        <dbReference type="SAM" id="MobiDB-lite"/>
    </source>
</evidence>
<feature type="compositionally biased region" description="Basic and acidic residues" evidence="1">
    <location>
        <begin position="313"/>
        <end position="326"/>
    </location>
</feature>
<keyword evidence="4" id="KW-1185">Reference proteome</keyword>
<evidence type="ECO:0000313" key="4">
    <source>
        <dbReference type="Proteomes" id="UP000700596"/>
    </source>
</evidence>
<name>A0A9P9J2M7_9PLEO</name>
<gene>
    <name evidence="3" type="ORF">B0J11DRAFT_423997</name>
</gene>
<feature type="region of interest" description="Disordered" evidence="1">
    <location>
        <begin position="249"/>
        <end position="377"/>
    </location>
</feature>
<feature type="compositionally biased region" description="Polar residues" evidence="1">
    <location>
        <begin position="214"/>
        <end position="237"/>
    </location>
</feature>
<organism evidence="3 4">
    <name type="scientific">Dendryphion nanum</name>
    <dbReference type="NCBI Taxonomy" id="256645"/>
    <lineage>
        <taxon>Eukaryota</taxon>
        <taxon>Fungi</taxon>
        <taxon>Dikarya</taxon>
        <taxon>Ascomycota</taxon>
        <taxon>Pezizomycotina</taxon>
        <taxon>Dothideomycetes</taxon>
        <taxon>Pleosporomycetidae</taxon>
        <taxon>Pleosporales</taxon>
        <taxon>Torulaceae</taxon>
        <taxon>Dendryphion</taxon>
    </lineage>
</organism>
<dbReference type="OrthoDB" id="5411141at2759"/>
<proteinExistence type="predicted"/>
<feature type="transmembrane region" description="Helical" evidence="2">
    <location>
        <begin position="143"/>
        <end position="164"/>
    </location>
</feature>
<sequence length="533" mass="59173">MPVTGLRARDGLVDYIVVRRSGLVRKEEGDDSEAAFDSTPTLDGALDSSAQRRQLDPSTFDIDIGIDRDEVKAQGYDSDDDDDKPRPSQTGPPSVRVTMTMPQAQQTGSSALASNDPETVVVEFPPPPPPKQRGGISQTTEHLLIAAGSIGATIIIVMVILGIYTMRKRGLSFSEATRQAKNNIMGRRPDPPPKQASGWMDNKRPYRDDYGSMRNDTVTPPQQAATIGRSGSISSQRPLMALQRSNSFNDRQISDRSVSPEQQSTFLLDSPPPSRNNSHRRDVSNTPSSPVLPLQNQRRSVSTHNTRSMSEVSELRYPDPVPERDMSPLPPPPTFKQFLSNRPSASQKNSGFHNMASRFSWTNSNAPQTPHDPSRDTATQVYGRESFMTQRSSVPRFRTVDSWVNQQANRVEVQKLKDQYRLTQTSTVYSGDDDRDSAPSVPQIPRHLSQQQGYTPSHVRNASEGRTPLTPPLQPRMGGLPGRNIKHERHDTRTTVDTAPIFRHHPGTEVRFSTRSMVPSEVLDMGPRPNVLS</sequence>
<dbReference type="AlphaFoldDB" id="A0A9P9J2M7"/>
<feature type="region of interest" description="Disordered" evidence="1">
    <location>
        <begin position="425"/>
        <end position="486"/>
    </location>
</feature>
<reference evidence="3" key="1">
    <citation type="journal article" date="2021" name="Nat. Commun.">
        <title>Genetic determinants of endophytism in the Arabidopsis root mycobiome.</title>
        <authorList>
            <person name="Mesny F."/>
            <person name="Miyauchi S."/>
            <person name="Thiergart T."/>
            <person name="Pickel B."/>
            <person name="Atanasova L."/>
            <person name="Karlsson M."/>
            <person name="Huettel B."/>
            <person name="Barry K.W."/>
            <person name="Haridas S."/>
            <person name="Chen C."/>
            <person name="Bauer D."/>
            <person name="Andreopoulos W."/>
            <person name="Pangilinan J."/>
            <person name="LaButti K."/>
            <person name="Riley R."/>
            <person name="Lipzen A."/>
            <person name="Clum A."/>
            <person name="Drula E."/>
            <person name="Henrissat B."/>
            <person name="Kohler A."/>
            <person name="Grigoriev I.V."/>
            <person name="Martin F.M."/>
            <person name="Hacquard S."/>
        </authorList>
    </citation>
    <scope>NUCLEOTIDE SEQUENCE</scope>
    <source>
        <strain evidence="3">MPI-CAGE-CH-0243</strain>
    </source>
</reference>
<feature type="compositionally biased region" description="Polar residues" evidence="1">
    <location>
        <begin position="448"/>
        <end position="460"/>
    </location>
</feature>
<evidence type="ECO:0000256" key="2">
    <source>
        <dbReference type="SAM" id="Phobius"/>
    </source>
</evidence>
<feature type="compositionally biased region" description="Polar residues" evidence="1">
    <location>
        <begin position="337"/>
        <end position="368"/>
    </location>
</feature>
<keyword evidence="2" id="KW-0472">Membrane</keyword>
<keyword evidence="2" id="KW-0812">Transmembrane</keyword>
<protein>
    <submittedName>
        <fullName evidence="3">Uncharacterized protein</fullName>
    </submittedName>
</protein>
<dbReference type="Proteomes" id="UP000700596">
    <property type="component" value="Unassembled WGS sequence"/>
</dbReference>
<feature type="region of interest" description="Disordered" evidence="1">
    <location>
        <begin position="181"/>
        <end position="237"/>
    </location>
</feature>
<feature type="compositionally biased region" description="Polar residues" evidence="1">
    <location>
        <begin position="284"/>
        <end position="311"/>
    </location>
</feature>
<evidence type="ECO:0000313" key="3">
    <source>
        <dbReference type="EMBL" id="KAH7139114.1"/>
    </source>
</evidence>
<dbReference type="EMBL" id="JAGMWT010000001">
    <property type="protein sequence ID" value="KAH7139114.1"/>
    <property type="molecule type" value="Genomic_DNA"/>
</dbReference>
<accession>A0A9P9J2M7</accession>